<evidence type="ECO:0000256" key="1">
    <source>
        <dbReference type="SAM" id="SignalP"/>
    </source>
</evidence>
<dbReference type="AlphaFoldDB" id="A0A396IE23"/>
<feature type="signal peptide" evidence="1">
    <location>
        <begin position="1"/>
        <end position="21"/>
    </location>
</feature>
<name>A0A396IE23_MEDTR</name>
<organism evidence="2">
    <name type="scientific">Medicago truncatula</name>
    <name type="common">Barrel medic</name>
    <name type="synonym">Medicago tribuloides</name>
    <dbReference type="NCBI Taxonomy" id="3880"/>
    <lineage>
        <taxon>Eukaryota</taxon>
        <taxon>Viridiplantae</taxon>
        <taxon>Streptophyta</taxon>
        <taxon>Embryophyta</taxon>
        <taxon>Tracheophyta</taxon>
        <taxon>Spermatophyta</taxon>
        <taxon>Magnoliopsida</taxon>
        <taxon>eudicotyledons</taxon>
        <taxon>Gunneridae</taxon>
        <taxon>Pentapetalae</taxon>
        <taxon>rosids</taxon>
        <taxon>fabids</taxon>
        <taxon>Fabales</taxon>
        <taxon>Fabaceae</taxon>
        <taxon>Papilionoideae</taxon>
        <taxon>50 kb inversion clade</taxon>
        <taxon>NPAAA clade</taxon>
        <taxon>Hologalegina</taxon>
        <taxon>IRL clade</taxon>
        <taxon>Trifolieae</taxon>
        <taxon>Medicago</taxon>
    </lineage>
</organism>
<dbReference type="Gramene" id="rna26573">
    <property type="protein sequence ID" value="RHN63820.1"/>
    <property type="gene ID" value="gene26573"/>
</dbReference>
<sequence>MAKLITVLSIFLIVLIFKCNSLMPFSTIHCKSIITDMMGECKPYYMDHNSQPYDSCCSAFLTVAFVILNWKKSTIYLSMPQTRPTCLLLVEYPSPVKVSTTAPSLGT</sequence>
<dbReference type="Proteomes" id="UP000265566">
    <property type="component" value="Chromosome 4"/>
</dbReference>
<keyword evidence="1" id="KW-0732">Signal</keyword>
<feature type="chain" id="PRO_5017387471" description="Lipid transfer protein" evidence="1">
    <location>
        <begin position="22"/>
        <end position="107"/>
    </location>
</feature>
<comment type="caution">
    <text evidence="2">The sequence shown here is derived from an EMBL/GenBank/DDBJ whole genome shotgun (WGS) entry which is preliminary data.</text>
</comment>
<reference evidence="2" key="1">
    <citation type="journal article" date="2018" name="Nat. Plants">
        <title>Whole-genome landscape of Medicago truncatula symbiotic genes.</title>
        <authorList>
            <person name="Pecrix Y."/>
            <person name="Gamas P."/>
            <person name="Carrere S."/>
        </authorList>
    </citation>
    <scope>NUCLEOTIDE SEQUENCE</scope>
    <source>
        <tissue evidence="2">Leaves</tissue>
    </source>
</reference>
<gene>
    <name evidence="2" type="ORF">MtrunA17_Chr4g0062451</name>
</gene>
<protein>
    <recommendedName>
        <fullName evidence="3">Lipid transfer protein</fullName>
    </recommendedName>
</protein>
<dbReference type="EMBL" id="PSQE01000004">
    <property type="protein sequence ID" value="RHN63820.1"/>
    <property type="molecule type" value="Genomic_DNA"/>
</dbReference>
<evidence type="ECO:0008006" key="3">
    <source>
        <dbReference type="Google" id="ProtNLM"/>
    </source>
</evidence>
<accession>A0A396IE23</accession>
<proteinExistence type="predicted"/>
<evidence type="ECO:0000313" key="2">
    <source>
        <dbReference type="EMBL" id="RHN63820.1"/>
    </source>
</evidence>